<dbReference type="Proteomes" id="UP000019249">
    <property type="component" value="Unassembled WGS sequence"/>
</dbReference>
<comment type="caution">
    <text evidence="2">The sequence shown here is derived from an EMBL/GenBank/DDBJ whole genome shotgun (WGS) entry which is preliminary data.</text>
</comment>
<gene>
    <name evidence="2" type="ORF">MFLO_13293</name>
</gene>
<feature type="domain" description="GyrI-like small molecule binding" evidence="1">
    <location>
        <begin position="19"/>
        <end position="198"/>
    </location>
</feature>
<protein>
    <recommendedName>
        <fullName evidence="1">GyrI-like small molecule binding domain-containing protein</fullName>
    </recommendedName>
</protein>
<organism evidence="2 3">
    <name type="scientific">Listeria floridensis FSL S10-1187</name>
    <dbReference type="NCBI Taxonomy" id="1265817"/>
    <lineage>
        <taxon>Bacteria</taxon>
        <taxon>Bacillati</taxon>
        <taxon>Bacillota</taxon>
        <taxon>Bacilli</taxon>
        <taxon>Bacillales</taxon>
        <taxon>Listeriaceae</taxon>
        <taxon>Listeria</taxon>
    </lineage>
</organism>
<dbReference type="InterPro" id="IPR008319">
    <property type="entry name" value="GyrI-like_CCH_Lin2189-like"/>
</dbReference>
<evidence type="ECO:0000259" key="1">
    <source>
        <dbReference type="Pfam" id="PF06445"/>
    </source>
</evidence>
<keyword evidence="3" id="KW-1185">Reference proteome</keyword>
<sequence>MKYEWRKEEKELYLPKKKPMYIEVPEFSYLTINGKGDPNQPEFEERIGALYTAAYTIRMLPKKDIIPDGYFEYTVYPLEGYWTTDQRDDGPLDKSQFVYKVMIRQPEFVTPKLFRQILPMLEKKLSAELIAELKLERITDGPSVQMMHIGSYDSEPASFELMEKYAAENGLTRSSKNHKEIYLSDPRRVAEENRKTVLRFAVDQKV</sequence>
<dbReference type="EMBL" id="AODF01000032">
    <property type="protein sequence ID" value="EUJ27440.1"/>
    <property type="molecule type" value="Genomic_DNA"/>
</dbReference>
<dbReference type="InterPro" id="IPR011256">
    <property type="entry name" value="Reg_factor_effector_dom_sf"/>
</dbReference>
<dbReference type="Pfam" id="PF06445">
    <property type="entry name" value="GyrI-like"/>
    <property type="match status" value="1"/>
</dbReference>
<dbReference type="PIRSF" id="PIRSF031644">
    <property type="entry name" value="UCP031644"/>
    <property type="match status" value="1"/>
</dbReference>
<dbReference type="SUPFAM" id="SSF55136">
    <property type="entry name" value="Probable bacterial effector-binding domain"/>
    <property type="match status" value="1"/>
</dbReference>
<proteinExistence type="predicted"/>
<evidence type="ECO:0000313" key="2">
    <source>
        <dbReference type="EMBL" id="EUJ27440.1"/>
    </source>
</evidence>
<accession>A0ABP3AVD4</accession>
<dbReference type="RefSeq" id="WP_036098170.1">
    <property type="nucleotide sequence ID" value="NZ_AODF01000032.1"/>
</dbReference>
<reference evidence="2 3" key="1">
    <citation type="journal article" date="2014" name="Int. J. Syst. Evol. Microbiol.">
        <title>Listeria floridensis sp. nov., Listeria aquatica sp. nov., Listeria cornellensis sp. nov., Listeria riparia sp. nov. and Listeria grandensis sp. nov., from agricultural and natural environments.</title>
        <authorList>
            <person name="den Bakker H.C."/>
            <person name="Warchocki S."/>
            <person name="Wright E.M."/>
            <person name="Allred A.F."/>
            <person name="Ahlstrom C."/>
            <person name="Manuel C.S."/>
            <person name="Stasiewicz M.J."/>
            <person name="Burrell A."/>
            <person name="Roof S."/>
            <person name="Strawn L."/>
            <person name="Fortes E.D."/>
            <person name="Nightingale K.K."/>
            <person name="Kephart D."/>
            <person name="Wiedmann M."/>
        </authorList>
    </citation>
    <scope>NUCLEOTIDE SEQUENCE [LARGE SCALE GENOMIC DNA]</scope>
    <source>
        <strain evidence="2 3">FSL S10-1187</strain>
    </source>
</reference>
<name>A0ABP3AVD4_9LIST</name>
<dbReference type="Gene3D" id="3.20.80.10">
    <property type="entry name" value="Regulatory factor, effector binding domain"/>
    <property type="match status" value="1"/>
</dbReference>
<evidence type="ECO:0000313" key="3">
    <source>
        <dbReference type="Proteomes" id="UP000019249"/>
    </source>
</evidence>
<dbReference type="InterPro" id="IPR029442">
    <property type="entry name" value="GyrI-like"/>
</dbReference>